<evidence type="ECO:0000256" key="1">
    <source>
        <dbReference type="SAM" id="MobiDB-lite"/>
    </source>
</evidence>
<feature type="chain" id="PRO_5034852586" evidence="2">
    <location>
        <begin position="24"/>
        <end position="683"/>
    </location>
</feature>
<feature type="compositionally biased region" description="Low complexity" evidence="1">
    <location>
        <begin position="645"/>
        <end position="658"/>
    </location>
</feature>
<reference evidence="3 4" key="1">
    <citation type="submission" date="2020-10" db="EMBL/GenBank/DDBJ databases">
        <title>Wide distribution of Phycisphaera-like planctomycetes from WD2101 soil group in peatlands and genome analysis of the first cultivated representative.</title>
        <authorList>
            <person name="Dedysh S.N."/>
            <person name="Beletsky A.V."/>
            <person name="Ivanova A."/>
            <person name="Kulichevskaya I.S."/>
            <person name="Suzina N.E."/>
            <person name="Philippov D.A."/>
            <person name="Rakitin A.L."/>
            <person name="Mardanov A.V."/>
            <person name="Ravin N.V."/>
        </authorList>
    </citation>
    <scope>NUCLEOTIDE SEQUENCE [LARGE SCALE GENOMIC DNA]</scope>
    <source>
        <strain evidence="3 4">M1803</strain>
    </source>
</reference>
<proteinExistence type="predicted"/>
<dbReference type="AlphaFoldDB" id="A0A7M2WQH1"/>
<feature type="region of interest" description="Disordered" evidence="1">
    <location>
        <begin position="639"/>
        <end position="658"/>
    </location>
</feature>
<dbReference type="EMBL" id="CP063458">
    <property type="protein sequence ID" value="QOV87653.1"/>
    <property type="molecule type" value="Genomic_DNA"/>
</dbReference>
<evidence type="ECO:0000313" key="3">
    <source>
        <dbReference type="EMBL" id="QOV87653.1"/>
    </source>
</evidence>
<evidence type="ECO:0000256" key="2">
    <source>
        <dbReference type="SAM" id="SignalP"/>
    </source>
</evidence>
<keyword evidence="2" id="KW-0732">Signal</keyword>
<gene>
    <name evidence="3" type="ORF">IPV69_15310</name>
</gene>
<keyword evidence="4" id="KW-1185">Reference proteome</keyword>
<protein>
    <submittedName>
        <fullName evidence="3">Uncharacterized protein</fullName>
    </submittedName>
</protein>
<dbReference type="Proteomes" id="UP000593765">
    <property type="component" value="Chromosome"/>
</dbReference>
<evidence type="ECO:0000313" key="4">
    <source>
        <dbReference type="Proteomes" id="UP000593765"/>
    </source>
</evidence>
<organism evidence="3 4">
    <name type="scientific">Humisphaera borealis</name>
    <dbReference type="NCBI Taxonomy" id="2807512"/>
    <lineage>
        <taxon>Bacteria</taxon>
        <taxon>Pseudomonadati</taxon>
        <taxon>Planctomycetota</taxon>
        <taxon>Phycisphaerae</taxon>
        <taxon>Tepidisphaerales</taxon>
        <taxon>Tepidisphaeraceae</taxon>
        <taxon>Humisphaera</taxon>
    </lineage>
</organism>
<feature type="signal peptide" evidence="2">
    <location>
        <begin position="1"/>
        <end position="23"/>
    </location>
</feature>
<dbReference type="RefSeq" id="WP_206290562.1">
    <property type="nucleotide sequence ID" value="NZ_CP063458.1"/>
</dbReference>
<dbReference type="KEGG" id="hbs:IPV69_15310"/>
<name>A0A7M2WQH1_9BACT</name>
<accession>A0A7M2WQH1</accession>
<sequence>MKPTIPAVLAGMLSLALCAAAIAQPKAAGGNVPLPYSVPDNMGNQWRVYQFGYLQQSGNQPLYSQGAMLTLNGNQPQSRDRMARLDEKTGELLLENMTSPNFSVTRRIMFDKENNTVRYIDIIKNTSNQEQTLNAMIQTSLNYGVNTSQSLPDPKKKDQMFAWVAQTSGNGAVMEMFSGKNAKTPMVINYQPGNSVVNANFNTTVGAGKEIALMHLHGCTATQDAGAQYLLKLKESDLFKKIPVNIRKLIVNFTGGASYVGDLEILRGDILDVVELRGGDQLKGTLKEESFNLDTFYGAVTLPVDRVIALLNVGAFRPRQLVVTTDGQIFGGNLKQDALSLQLSSGQVTKIPLSQVHRMGYRKRAGEPDEWVFEKPIVLMRSGERVGVKMPKTGFEVATRYGPLTLKPEQVGAIVLQSDETTMHQILLTDGSKFSGLLSAESLEMTLDAGGPEQVVKFPASSIARLQLTPKITEVDDVSPTIQLANDDMLVGSVTGTLKVDTAFDTLTINASEIRELKRPQAGGLDVQVVLFDGSSVSGQLQELELAVSLSGGVKMKIPLALLQEYTQPQPTPSKEMETKITTLIKDLSAEDWKARDRAQQGLIQVGPVAISALKRLRDGQPAEAQQRIDTILKELEKQKEKPAGKSAAGTAAPAGVPHEGVLRGGQFIENRIIENNVIIDRN</sequence>